<keyword evidence="6" id="KW-1185">Reference proteome</keyword>
<dbReference type="Pfam" id="PF06094">
    <property type="entry name" value="GGACT"/>
    <property type="match status" value="1"/>
</dbReference>
<dbReference type="SUPFAM" id="SSF51430">
    <property type="entry name" value="NAD(P)-linked oxidoreductase"/>
    <property type="match status" value="1"/>
</dbReference>
<dbReference type="InterPro" id="IPR013024">
    <property type="entry name" value="GGCT-like"/>
</dbReference>
<dbReference type="GeneID" id="63757415"/>
<dbReference type="VEuPathDB" id="FungiDB:ASPSYDRAFT_143476"/>
<feature type="compositionally biased region" description="Basic and acidic residues" evidence="2">
    <location>
        <begin position="815"/>
        <end position="828"/>
    </location>
</feature>
<feature type="region of interest" description="Disordered" evidence="2">
    <location>
        <begin position="555"/>
        <end position="586"/>
    </location>
</feature>
<proteinExistence type="predicted"/>
<evidence type="ECO:0000313" key="6">
    <source>
        <dbReference type="Proteomes" id="UP000184356"/>
    </source>
</evidence>
<evidence type="ECO:0008006" key="7">
    <source>
        <dbReference type="Google" id="ProtNLM"/>
    </source>
</evidence>
<dbReference type="GO" id="GO:0005737">
    <property type="term" value="C:cytoplasm"/>
    <property type="evidence" value="ECO:0007669"/>
    <property type="project" value="TreeGrafter"/>
</dbReference>
<protein>
    <recommendedName>
        <fullName evidence="7">Gamma-glutamylcyclotransferase</fullName>
    </recommendedName>
</protein>
<feature type="domain" description="Gamma-glutamylcyclotransferase AIG2-like" evidence="4">
    <location>
        <begin position="368"/>
        <end position="460"/>
    </location>
</feature>
<keyword evidence="1" id="KW-0560">Oxidoreductase</keyword>
<feature type="domain" description="NADP-dependent oxidoreductase" evidence="3">
    <location>
        <begin position="18"/>
        <end position="313"/>
    </location>
</feature>
<name>A0A1L9TUT1_9EURO</name>
<dbReference type="AlphaFoldDB" id="A0A1L9TUT1"/>
<gene>
    <name evidence="5" type="ORF">ASPSYDRAFT_143476</name>
</gene>
<evidence type="ECO:0000256" key="2">
    <source>
        <dbReference type="SAM" id="MobiDB-lite"/>
    </source>
</evidence>
<dbReference type="InterPro" id="IPR036568">
    <property type="entry name" value="GGCT-like_sf"/>
</dbReference>
<dbReference type="PANTHER" id="PTHR43625">
    <property type="entry name" value="AFLATOXIN B1 ALDEHYDE REDUCTASE"/>
    <property type="match status" value="1"/>
</dbReference>
<dbReference type="SUPFAM" id="SSF110857">
    <property type="entry name" value="Gamma-glutamyl cyclotransferase-like"/>
    <property type="match status" value="2"/>
</dbReference>
<dbReference type="EMBL" id="KV878583">
    <property type="protein sequence ID" value="OJJ63043.1"/>
    <property type="molecule type" value="Genomic_DNA"/>
</dbReference>
<dbReference type="OrthoDB" id="37537at2759"/>
<dbReference type="InterPro" id="IPR023210">
    <property type="entry name" value="NADP_OxRdtase_dom"/>
</dbReference>
<dbReference type="InterPro" id="IPR050791">
    <property type="entry name" value="Aldo-Keto_reductase"/>
</dbReference>
<evidence type="ECO:0000313" key="5">
    <source>
        <dbReference type="EMBL" id="OJJ63043.1"/>
    </source>
</evidence>
<sequence>MTTLPTRPLGRNGPQVARLGFGTMGLSAFYGPPKPDSERLAILDKAYELGETFWDSAMLYGDSEELIGRWLAANPPKAKDIFLATKFFFRMVNGERVTDTSYANCKRCCNESLRRLGIPTIDLFYAHRLDPNTPIEETMKAMVELKNEGKIRYIGLSECSSESLRRACKVHHVAAVQVEYSPFSLEIESEQIAILKTARELGVAVVAYSPLSRGILSGQVRSRADFGPDDIRTFLPRFSEENFGRNLEAVDKLKELAAGKGCSVTQLTLAWLLAQGDDIFPIPGTTRVNALVENVESVKVELTVEEEKKFRSIVQAAEVSGGRYPDAYASTLYVDTVQPQKKEMSFYPSNPRALAAPAAPATPKYQIYFAYGSNLHLNQMAQRCPKSRYLGRAILHGYRWQINDRGYANVVRVPHGGASSKMSSSVQGLCYLINREDEAKLDRNEGVPTAYGKSMLDVELFVGRAGIAGRDVGEVVGCSVDEVRSARPLSLAGGGQRGEIVPALVYVSSNHTLDGRARDEYVHRMRLGLSDALDLGLSPDYVLWLERVISAGVRRDSRTGGQRQPETSPAPDTKSTRSTTTSGSLPETEIPHYYFAFGSNMHLTQMASRCPDSRVFAKGILRGYRWQINQRGVANVVRCKGGEEGGEEEAKPVVEGILFTVSSSDIRKLDRSEGISKQFYDKALRRVDVEPLAIPALEGERTTTAAERLKGLQVSGRKKGTQRLNATTHGEGDGVQQVEALVYLSGRYRKDGQIRSEYVQRMESAMSDALKLGVSEKYLQGSLYPFVSGDEPTMVSPDQPAQVDVDETKGQGCDDPEKNELGQSRTEESESTGET</sequence>
<dbReference type="PANTHER" id="PTHR43625:SF40">
    <property type="entry name" value="ALDO-KETO REDUCTASE YAKC [NADP(+)]"/>
    <property type="match status" value="1"/>
</dbReference>
<dbReference type="Proteomes" id="UP000184356">
    <property type="component" value="Unassembled WGS sequence"/>
</dbReference>
<dbReference type="Gene3D" id="3.20.20.100">
    <property type="entry name" value="NADP-dependent oxidoreductase domain"/>
    <property type="match status" value="1"/>
</dbReference>
<feature type="region of interest" description="Disordered" evidence="2">
    <location>
        <begin position="789"/>
        <end position="835"/>
    </location>
</feature>
<evidence type="ECO:0000259" key="4">
    <source>
        <dbReference type="Pfam" id="PF06094"/>
    </source>
</evidence>
<evidence type="ECO:0000259" key="3">
    <source>
        <dbReference type="Pfam" id="PF00248"/>
    </source>
</evidence>
<dbReference type="GO" id="GO:0016491">
    <property type="term" value="F:oxidoreductase activity"/>
    <property type="evidence" value="ECO:0007669"/>
    <property type="project" value="UniProtKB-KW"/>
</dbReference>
<dbReference type="Gene3D" id="3.10.490.10">
    <property type="entry name" value="Gamma-glutamyl cyclotransferase-like"/>
    <property type="match status" value="2"/>
</dbReference>
<accession>A0A1L9TUT1</accession>
<reference evidence="6" key="1">
    <citation type="journal article" date="2017" name="Genome Biol.">
        <title>Comparative genomics reveals high biological diversity and specific adaptations in the industrially and medically important fungal genus Aspergillus.</title>
        <authorList>
            <person name="de Vries R.P."/>
            <person name="Riley R."/>
            <person name="Wiebenga A."/>
            <person name="Aguilar-Osorio G."/>
            <person name="Amillis S."/>
            <person name="Uchima C.A."/>
            <person name="Anderluh G."/>
            <person name="Asadollahi M."/>
            <person name="Askin M."/>
            <person name="Barry K."/>
            <person name="Battaglia E."/>
            <person name="Bayram O."/>
            <person name="Benocci T."/>
            <person name="Braus-Stromeyer S.A."/>
            <person name="Caldana C."/>
            <person name="Canovas D."/>
            <person name="Cerqueira G.C."/>
            <person name="Chen F."/>
            <person name="Chen W."/>
            <person name="Choi C."/>
            <person name="Clum A."/>
            <person name="Dos Santos R.A."/>
            <person name="Damasio A.R."/>
            <person name="Diallinas G."/>
            <person name="Emri T."/>
            <person name="Fekete E."/>
            <person name="Flipphi M."/>
            <person name="Freyberg S."/>
            <person name="Gallo A."/>
            <person name="Gournas C."/>
            <person name="Habgood R."/>
            <person name="Hainaut M."/>
            <person name="Harispe M.L."/>
            <person name="Henrissat B."/>
            <person name="Hilden K.S."/>
            <person name="Hope R."/>
            <person name="Hossain A."/>
            <person name="Karabika E."/>
            <person name="Karaffa L."/>
            <person name="Karanyi Z."/>
            <person name="Krasevec N."/>
            <person name="Kuo A."/>
            <person name="Kusch H."/>
            <person name="LaButti K."/>
            <person name="Lagendijk E.L."/>
            <person name="Lapidus A."/>
            <person name="Levasseur A."/>
            <person name="Lindquist E."/>
            <person name="Lipzen A."/>
            <person name="Logrieco A.F."/>
            <person name="MacCabe A."/>
            <person name="Maekelae M.R."/>
            <person name="Malavazi I."/>
            <person name="Melin P."/>
            <person name="Meyer V."/>
            <person name="Mielnichuk N."/>
            <person name="Miskei M."/>
            <person name="Molnar A.P."/>
            <person name="Mule G."/>
            <person name="Ngan C.Y."/>
            <person name="Orejas M."/>
            <person name="Orosz E."/>
            <person name="Ouedraogo J.P."/>
            <person name="Overkamp K.M."/>
            <person name="Park H.-S."/>
            <person name="Perrone G."/>
            <person name="Piumi F."/>
            <person name="Punt P.J."/>
            <person name="Ram A.F."/>
            <person name="Ramon A."/>
            <person name="Rauscher S."/>
            <person name="Record E."/>
            <person name="Riano-Pachon D.M."/>
            <person name="Robert V."/>
            <person name="Roehrig J."/>
            <person name="Ruller R."/>
            <person name="Salamov A."/>
            <person name="Salih N.S."/>
            <person name="Samson R.A."/>
            <person name="Sandor E."/>
            <person name="Sanguinetti M."/>
            <person name="Schuetze T."/>
            <person name="Sepcic K."/>
            <person name="Shelest E."/>
            <person name="Sherlock G."/>
            <person name="Sophianopoulou V."/>
            <person name="Squina F.M."/>
            <person name="Sun H."/>
            <person name="Susca A."/>
            <person name="Todd R.B."/>
            <person name="Tsang A."/>
            <person name="Unkles S.E."/>
            <person name="van de Wiele N."/>
            <person name="van Rossen-Uffink D."/>
            <person name="Oliveira J.V."/>
            <person name="Vesth T.C."/>
            <person name="Visser J."/>
            <person name="Yu J.-H."/>
            <person name="Zhou M."/>
            <person name="Andersen M.R."/>
            <person name="Archer D.B."/>
            <person name="Baker S.E."/>
            <person name="Benoit I."/>
            <person name="Brakhage A.A."/>
            <person name="Braus G.H."/>
            <person name="Fischer R."/>
            <person name="Frisvad J.C."/>
            <person name="Goldman G.H."/>
            <person name="Houbraken J."/>
            <person name="Oakley B."/>
            <person name="Pocsi I."/>
            <person name="Scazzocchio C."/>
            <person name="Seiboth B."/>
            <person name="vanKuyk P.A."/>
            <person name="Wortman J."/>
            <person name="Dyer P.S."/>
            <person name="Grigoriev I.V."/>
        </authorList>
    </citation>
    <scope>NUCLEOTIDE SEQUENCE [LARGE SCALE GENOMIC DNA]</scope>
    <source>
        <strain evidence="6">CBS 593.65</strain>
    </source>
</reference>
<organism evidence="5 6">
    <name type="scientific">Aspergillus sydowii CBS 593.65</name>
    <dbReference type="NCBI Taxonomy" id="1036612"/>
    <lineage>
        <taxon>Eukaryota</taxon>
        <taxon>Fungi</taxon>
        <taxon>Dikarya</taxon>
        <taxon>Ascomycota</taxon>
        <taxon>Pezizomycotina</taxon>
        <taxon>Eurotiomycetes</taxon>
        <taxon>Eurotiomycetidae</taxon>
        <taxon>Eurotiales</taxon>
        <taxon>Aspergillaceae</taxon>
        <taxon>Aspergillus</taxon>
        <taxon>Aspergillus subgen. Nidulantes</taxon>
    </lineage>
</organism>
<dbReference type="STRING" id="1036612.A0A1L9TUT1"/>
<dbReference type="CDD" id="cd06661">
    <property type="entry name" value="GGCT_like"/>
    <property type="match status" value="2"/>
</dbReference>
<evidence type="ECO:0000256" key="1">
    <source>
        <dbReference type="ARBA" id="ARBA00023002"/>
    </source>
</evidence>
<dbReference type="InterPro" id="IPR036812">
    <property type="entry name" value="NAD(P)_OxRdtase_dom_sf"/>
</dbReference>
<dbReference type="InterPro" id="IPR009288">
    <property type="entry name" value="AIG2-like_dom"/>
</dbReference>
<dbReference type="Pfam" id="PF00248">
    <property type="entry name" value="Aldo_ket_red"/>
    <property type="match status" value="1"/>
</dbReference>
<dbReference type="RefSeq" id="XP_040706849.1">
    <property type="nucleotide sequence ID" value="XM_040841342.1"/>
</dbReference>